<dbReference type="InterPro" id="IPR013517">
    <property type="entry name" value="FG-GAP"/>
</dbReference>
<dbReference type="EMBL" id="MTQA01000019">
    <property type="protein sequence ID" value="PNP85438.1"/>
    <property type="molecule type" value="Genomic_DNA"/>
</dbReference>
<accession>A0A2K0WT26</accession>
<dbReference type="Proteomes" id="UP000236664">
    <property type="component" value="Unassembled WGS sequence"/>
</dbReference>
<dbReference type="PANTHER" id="PTHR30383:SF31">
    <property type="entry name" value="SGNH HYDROLASE-TYPE ESTERASE DOMAIN-CONTAINING PROTEIN-RELATED"/>
    <property type="match status" value="1"/>
</dbReference>
<proteinExistence type="predicted"/>
<dbReference type="Pfam" id="PF13517">
    <property type="entry name" value="FG-GAP_3"/>
    <property type="match status" value="2"/>
</dbReference>
<dbReference type="Pfam" id="PF13472">
    <property type="entry name" value="Lipase_GDSL_2"/>
    <property type="match status" value="1"/>
</dbReference>
<feature type="signal peptide" evidence="3">
    <location>
        <begin position="1"/>
        <end position="26"/>
    </location>
</feature>
<keyword evidence="1 3" id="KW-0732">Signal</keyword>
<dbReference type="Gene3D" id="3.40.50.1110">
    <property type="entry name" value="SGNH hydrolase"/>
    <property type="match status" value="1"/>
</dbReference>
<evidence type="ECO:0000313" key="5">
    <source>
        <dbReference type="EMBL" id="PNP85438.1"/>
    </source>
</evidence>
<protein>
    <recommendedName>
        <fullName evidence="4">SGNH hydrolase-type esterase domain-containing protein</fullName>
    </recommendedName>
</protein>
<dbReference type="InterPro" id="IPR013830">
    <property type="entry name" value="SGNH_hydro"/>
</dbReference>
<dbReference type="InterPro" id="IPR036514">
    <property type="entry name" value="SGNH_hydro_sf"/>
</dbReference>
<evidence type="ECO:0000256" key="1">
    <source>
        <dbReference type="ARBA" id="ARBA00022729"/>
    </source>
</evidence>
<dbReference type="PANTHER" id="PTHR30383">
    <property type="entry name" value="THIOESTERASE 1/PROTEASE 1/LYSOPHOSPHOLIPASE L1"/>
    <property type="match status" value="1"/>
</dbReference>
<evidence type="ECO:0000256" key="3">
    <source>
        <dbReference type="SAM" id="SignalP"/>
    </source>
</evidence>
<gene>
    <name evidence="5" type="ORF">FNYG_01267</name>
</gene>
<evidence type="ECO:0000313" key="6">
    <source>
        <dbReference type="Proteomes" id="UP000236664"/>
    </source>
</evidence>
<organism evidence="5 6">
    <name type="scientific">Gibberella nygamai</name>
    <name type="common">Bean root rot disease fungus</name>
    <name type="synonym">Fusarium nygamai</name>
    <dbReference type="NCBI Taxonomy" id="42673"/>
    <lineage>
        <taxon>Eukaryota</taxon>
        <taxon>Fungi</taxon>
        <taxon>Dikarya</taxon>
        <taxon>Ascomycota</taxon>
        <taxon>Pezizomycotina</taxon>
        <taxon>Sordariomycetes</taxon>
        <taxon>Hypocreomycetidae</taxon>
        <taxon>Hypocreales</taxon>
        <taxon>Nectriaceae</taxon>
        <taxon>Fusarium</taxon>
        <taxon>Fusarium fujikuroi species complex</taxon>
    </lineage>
</organism>
<feature type="region of interest" description="Disordered" evidence="2">
    <location>
        <begin position="292"/>
        <end position="332"/>
    </location>
</feature>
<dbReference type="GO" id="GO:0004622">
    <property type="term" value="F:phosphatidylcholine lysophospholipase activity"/>
    <property type="evidence" value="ECO:0007669"/>
    <property type="project" value="TreeGrafter"/>
</dbReference>
<name>A0A2K0WT26_GIBNY</name>
<dbReference type="SUPFAM" id="SSF52266">
    <property type="entry name" value="SGNH hydrolase"/>
    <property type="match status" value="1"/>
</dbReference>
<dbReference type="InterPro" id="IPR051532">
    <property type="entry name" value="Ester_Hydrolysis_Enzymes"/>
</dbReference>
<dbReference type="STRING" id="42673.A0A2K0WT26"/>
<dbReference type="CDD" id="cd01833">
    <property type="entry name" value="XynB_like"/>
    <property type="match status" value="1"/>
</dbReference>
<keyword evidence="6" id="KW-1185">Reference proteome</keyword>
<dbReference type="InterPro" id="IPR028994">
    <property type="entry name" value="Integrin_alpha_N"/>
</dbReference>
<feature type="chain" id="PRO_5014443882" description="SGNH hydrolase-type esterase domain-containing protein" evidence="3">
    <location>
        <begin position="27"/>
        <end position="1359"/>
    </location>
</feature>
<comment type="caution">
    <text evidence="5">The sequence shown here is derived from an EMBL/GenBank/DDBJ whole genome shotgun (WGS) entry which is preliminary data.</text>
</comment>
<feature type="domain" description="SGNH hydrolase-type esterase" evidence="4">
    <location>
        <begin position="94"/>
        <end position="268"/>
    </location>
</feature>
<reference evidence="5 6" key="1">
    <citation type="submission" date="2017-06" db="EMBL/GenBank/DDBJ databases">
        <title>Genome of Fusarium nygamai isolate CS10214.</title>
        <authorList>
            <person name="Gardiner D.M."/>
            <person name="Obanor F."/>
            <person name="Kazan K."/>
        </authorList>
    </citation>
    <scope>NUCLEOTIDE SEQUENCE [LARGE SCALE GENOMIC DNA]</scope>
    <source>
        <strain evidence="5 6">CS10214</strain>
    </source>
</reference>
<dbReference type="OrthoDB" id="3915838at2759"/>
<evidence type="ECO:0000256" key="2">
    <source>
        <dbReference type="SAM" id="MobiDB-lite"/>
    </source>
</evidence>
<sequence>MRLFRSGQATISILTVILHYPYTLLASHSDGLSSYGNGYAPDVIHPHNQGHGLHESRGTDLDLNEFDNLTVTVDQSSGLDRRAAKDFYLRVMPLGASITQGYKSSDGNGYRKWLRAQLRFRGWKVNMVGSERDGTMADSDNEGHPGWTIESVHGAWTKSKWMKPNLVLINAGLNDCNSGGDPSKAGERTKSLVDDIFDSVPGVTVVLSTLLLNKDSSRNSCSDDISKQIRKVAAGYKGARIALADVRSVMSMDDIGADKDHPTDDGYKMFAGVWWDAISKIEDQIQPPAKVDNIDDAAGGSSNQCKKVAGNAGLPGQSQMGSGHDDGNYVHKSTSKGVIESAKIDKGSDPKSITDAIPWHIFFANIVKGDPNAERTASLDDWIRVYHNTKDKNAYWFRQNLGGGKFDKSVQFNVDMDCDLGPRYAFADFNNDGLDDFFCIKENAVWVSLNRGGNPPKFESIGQTIGGFNGLKATDVRIADIDGDGRADFCLVKSADEIACSRNGGWGDKPQWQGFSTAKGIRGTVFNNAQPEKAGIILADLNGDFRSDVMYIGDHGQVTTWINNRGSGSGIVPKWRSAGQTHAGQAVSGIQDSIKFGRIYGSNRLDYIFLKEEKDHFDVVVWQNQGAGGTKLKADGNYYCDMRGTGSDDYVWIYQDGHAAEINVNIHSPPAWGHKTKIEFKVPGPRNGFHLADWTGDGRCDVIVQNKATGHLTVYKNQYDKGADRISFDSGAAVATDCNQGWGVGIFDLGMRFHDIDGDGRADALCIEKNGRITGWLNKANGLENVGQIKFSEGWDRANIRFADVEASGRADLLHIDKYTGAVDVFTNNGHKAQGGSSFSWTNRGMLYNPIDRGENMHFTNQGGKGRADLVKVDPQTNKAWTYWNRCSSTGGDDSPPTMDPGLPKAGGGSVGDDIPIIELPGKGEDHSDKVCGYTYQTNSTDVMHKTWKDSGSADWWDKWIHKNGAEDWSDHFFMQVMNQPGGSTFDCNKLSSDSCGLPAGKNCSDYIPPQGFYMHFQIANLFNAFKSIWMDNVENAIVQLSSGIKSIVKEYGTPPHEENGDFLNMLVGILTSLAGFGAEKALFTGTMTSFAGIFASMSAGSSWETTVSPETLNEELEMAYGDMFRKVMNSTKTFVPFIFSGTLPKGWSDKQMTEYVYDFFKDGDWLSKDITSPAIDHYLKQVRKKWDEFAVVKAMKSRNKADYFLMVSDEDTKCTKHHNGVGSIPTRQAMSEQICKDHMEGCLWHDKRCICFGSKPNSPGSISGVHNFQGDDLKTLKCYVFDYEAALKNNYDCVKYRIDNPKRCVSLNGNVPEECNIKDATVPDHDDMDINNPIEYTKCWFNLAPVMGDEYICGWTEN</sequence>
<evidence type="ECO:0000259" key="4">
    <source>
        <dbReference type="Pfam" id="PF13472"/>
    </source>
</evidence>
<dbReference type="SUPFAM" id="SSF69318">
    <property type="entry name" value="Integrin alpha N-terminal domain"/>
    <property type="match status" value="1"/>
</dbReference>